<feature type="compositionally biased region" description="Gly residues" evidence="2">
    <location>
        <begin position="150"/>
        <end position="168"/>
    </location>
</feature>
<reference evidence="4 5" key="2">
    <citation type="submission" date="2018-11" db="EMBL/GenBank/DDBJ databases">
        <authorList>
            <consortium name="Pathogen Informatics"/>
        </authorList>
    </citation>
    <scope>NUCLEOTIDE SEQUENCE [LARGE SCALE GENOMIC DNA]</scope>
</reference>
<accession>A0A0N4Y6S6</accession>
<evidence type="ECO:0000256" key="2">
    <source>
        <dbReference type="SAM" id="MobiDB-lite"/>
    </source>
</evidence>
<keyword evidence="5" id="KW-1185">Reference proteome</keyword>
<feature type="compositionally biased region" description="Low complexity" evidence="2">
    <location>
        <begin position="211"/>
        <end position="224"/>
    </location>
</feature>
<keyword evidence="3" id="KW-0812">Transmembrane</keyword>
<feature type="region of interest" description="Disordered" evidence="2">
    <location>
        <begin position="68"/>
        <end position="373"/>
    </location>
</feature>
<evidence type="ECO:0000313" key="4">
    <source>
        <dbReference type="EMBL" id="VDL75400.1"/>
    </source>
</evidence>
<dbReference type="WBParaSite" id="NBR_0001181001-mRNA-1">
    <property type="protein sequence ID" value="NBR_0001181001-mRNA-1"/>
    <property type="gene ID" value="NBR_0001181001"/>
</dbReference>
<dbReference type="STRING" id="27835.A0A0N4Y6S6"/>
<feature type="transmembrane region" description="Helical" evidence="3">
    <location>
        <begin position="6"/>
        <end position="29"/>
    </location>
</feature>
<feature type="compositionally biased region" description="Basic residues" evidence="2">
    <location>
        <begin position="328"/>
        <end position="338"/>
    </location>
</feature>
<evidence type="ECO:0000313" key="5">
    <source>
        <dbReference type="Proteomes" id="UP000271162"/>
    </source>
</evidence>
<dbReference type="Proteomes" id="UP000271162">
    <property type="component" value="Unassembled WGS sequence"/>
</dbReference>
<feature type="compositionally biased region" description="Basic residues" evidence="2">
    <location>
        <begin position="346"/>
        <end position="373"/>
    </location>
</feature>
<feature type="compositionally biased region" description="Pro residues" evidence="2">
    <location>
        <begin position="225"/>
        <end position="241"/>
    </location>
</feature>
<evidence type="ECO:0000256" key="1">
    <source>
        <dbReference type="ARBA" id="ARBA00022737"/>
    </source>
</evidence>
<keyword evidence="3" id="KW-0472">Membrane</keyword>
<feature type="compositionally biased region" description="Pro residues" evidence="2">
    <location>
        <begin position="194"/>
        <end position="209"/>
    </location>
</feature>
<gene>
    <name evidence="4" type="ORF">NBR_LOCUS11811</name>
</gene>
<sequence>MDYPRLIMAISGLAASVVVAQLVVVWMLAGMSDFEGDLMKSLVHFKQESSDVWELMLSDDHYRAARAAEKSKIHRKRSGRSSYQTASSAAIGGARSHEICPPGPPGPRGEAGIPGENGIPGQNGKCPAGKPGPRGPDGPPGPPGNDGSPGKPGEGGTEGAMGAEGGYGPPGPPGRPGPRGEDGEPGRPGQRHMPGPPGPPGPAGPPGHPGPAGEAGTPAAAEPGPQGPPGPDGREGPPGPSGNPGEAGHNGTPGADAAYCPCPPRAGPDFVSQSGVSVRKSYKPSQTLSSGPHGGLEQAGGEPSVTNPAGLNPDAKDVYPSSHPAVSRSRKRARRMKIRTATPFKNAKKRSAKKKTHGRKTHNSKKVSKKSQH</sequence>
<dbReference type="Pfam" id="PF01391">
    <property type="entry name" value="Collagen"/>
    <property type="match status" value="1"/>
</dbReference>
<keyword evidence="3" id="KW-1133">Transmembrane helix</keyword>
<evidence type="ECO:0000313" key="6">
    <source>
        <dbReference type="WBParaSite" id="NBR_0001181001-mRNA-1"/>
    </source>
</evidence>
<dbReference type="PANTHER" id="PTHR24637:SF377">
    <property type="entry name" value="COLLAGEN TYPE IX ALPHA 1 CHAIN"/>
    <property type="match status" value="1"/>
</dbReference>
<name>A0A0N4Y6S6_NIPBR</name>
<dbReference type="OMA" id="RSHEICP"/>
<protein>
    <submittedName>
        <fullName evidence="6">Col_cuticle_N domain-containing protein</fullName>
    </submittedName>
</protein>
<dbReference type="EMBL" id="UYSL01020607">
    <property type="protein sequence ID" value="VDL75400.1"/>
    <property type="molecule type" value="Genomic_DNA"/>
</dbReference>
<organism evidence="6">
    <name type="scientific">Nippostrongylus brasiliensis</name>
    <name type="common">Rat hookworm</name>
    <dbReference type="NCBI Taxonomy" id="27835"/>
    <lineage>
        <taxon>Eukaryota</taxon>
        <taxon>Metazoa</taxon>
        <taxon>Ecdysozoa</taxon>
        <taxon>Nematoda</taxon>
        <taxon>Chromadorea</taxon>
        <taxon>Rhabditida</taxon>
        <taxon>Rhabditina</taxon>
        <taxon>Rhabditomorpha</taxon>
        <taxon>Strongyloidea</taxon>
        <taxon>Heligmosomidae</taxon>
        <taxon>Nippostrongylus</taxon>
    </lineage>
</organism>
<evidence type="ECO:0000256" key="3">
    <source>
        <dbReference type="SAM" id="Phobius"/>
    </source>
</evidence>
<feature type="compositionally biased region" description="Pro residues" evidence="2">
    <location>
        <begin position="133"/>
        <end position="143"/>
    </location>
</feature>
<dbReference type="PANTHER" id="PTHR24637">
    <property type="entry name" value="COLLAGEN"/>
    <property type="match status" value="1"/>
</dbReference>
<keyword evidence="1" id="KW-0677">Repeat</keyword>
<dbReference type="InterPro" id="IPR008160">
    <property type="entry name" value="Collagen"/>
</dbReference>
<proteinExistence type="predicted"/>
<reference evidence="6" key="1">
    <citation type="submission" date="2017-02" db="UniProtKB">
        <authorList>
            <consortium name="WormBaseParasite"/>
        </authorList>
    </citation>
    <scope>IDENTIFICATION</scope>
</reference>
<dbReference type="AlphaFoldDB" id="A0A0N4Y6S6"/>